<evidence type="ECO:0000313" key="14">
    <source>
        <dbReference type="Proteomes" id="UP000624244"/>
    </source>
</evidence>
<proteinExistence type="inferred from homology"/>
<feature type="region of interest" description="Disordered" evidence="12">
    <location>
        <begin position="218"/>
        <end position="266"/>
    </location>
</feature>
<organism evidence="13 14">
    <name type="scientific">Cochliobolus sativus</name>
    <name type="common">Common root rot and spot blotch fungus</name>
    <name type="synonym">Bipolaris sorokiniana</name>
    <dbReference type="NCBI Taxonomy" id="45130"/>
    <lineage>
        <taxon>Eukaryota</taxon>
        <taxon>Fungi</taxon>
        <taxon>Dikarya</taxon>
        <taxon>Ascomycota</taxon>
        <taxon>Pezizomycotina</taxon>
        <taxon>Dothideomycetes</taxon>
        <taxon>Pleosporomycetidae</taxon>
        <taxon>Pleosporales</taxon>
        <taxon>Pleosporineae</taxon>
        <taxon>Pleosporaceae</taxon>
        <taxon>Bipolaris</taxon>
    </lineage>
</organism>
<evidence type="ECO:0000256" key="3">
    <source>
        <dbReference type="ARBA" id="ARBA00022792"/>
    </source>
</evidence>
<evidence type="ECO:0000256" key="5">
    <source>
        <dbReference type="ARBA" id="ARBA00022989"/>
    </source>
</evidence>
<evidence type="ECO:0000256" key="8">
    <source>
        <dbReference type="ARBA" id="ARBA00023136"/>
    </source>
</evidence>
<comment type="function">
    <text evidence="9">Required for the maintenance of the structure of the mitochondrial inner membrane. Involved in mitochondrial morphology. Causes growth arrest when highly overexpressed.</text>
</comment>
<keyword evidence="4 10" id="KW-0809">Transit peptide</keyword>
<feature type="compositionally biased region" description="Basic and acidic residues" evidence="12">
    <location>
        <begin position="256"/>
        <end position="266"/>
    </location>
</feature>
<dbReference type="PANTHER" id="PTHR31961">
    <property type="entry name" value="SENSITIVE TO HIGH EXPRESSION PROTEIN 9, MITOCHONDRIAL"/>
    <property type="match status" value="1"/>
</dbReference>
<name>A0A8H6DRD2_COCSA</name>
<dbReference type="EMBL" id="WNKQ01000020">
    <property type="protein sequence ID" value="KAF5845207.1"/>
    <property type="molecule type" value="Genomic_DNA"/>
</dbReference>
<dbReference type="AlphaFoldDB" id="A0A8H6DRD2"/>
<sequence>MYIKSLGQYLKYSKDTRYSLNGQAGAQHVEGNPTSLGTSERFGGPHGWCFFVIRRPRHCALDVRQETAMRPLLQHASRELVTNKVASSLHLFSRRAGTASSPCLPCHHRLSLSGSAPRWDPRLQLTINAAETWQRRALSSSTRWREEGRKPPKPSDAIAMLPPAAPTQPQAPSQPQAPAQPPPNVSAPPPSPEDQERLQRRLNALLEDQIAIQRAAESSVAALKESPATEAPKPPSPEPEPEPAKKTESQDPIARVPDEHLPSHRERQRWSILKRFSDAMDELLPKLAVVTQKVNTYTGTDYSGVEALRREIKEQEKLVKARRSAIDAAKQALDTALAHQATSQKEVVALLERKHSWSNSDLERYMALIRSEHLNDQAVREAKDAVANAENALEDARAQLEKRERAQYHEEQIWSDTIRRNSTWVTFGLMGVNIFLLLLSLAILEPWRRKRMVKEIKNALEAQQKIASEAASAAAAAAATPALSSQGLAAMEREAERVVEHAHAPTTATVPVAPAVVEEVVEEPIEELPAAAEPEVVPDVVAETLVEPVPGVTEFSPEEETLTPEEKVTVAREAAPSYHPYSKLETWQEKAHYIANDLLSERVISMRRIDYTTAVLQGAAAGAVITATLIAMLRPN</sequence>
<keyword evidence="8 10" id="KW-0472">Membrane</keyword>
<keyword evidence="2 10" id="KW-0812">Transmembrane</keyword>
<gene>
    <name evidence="13" type="ORF">GGP41_001296</name>
</gene>
<evidence type="ECO:0000256" key="6">
    <source>
        <dbReference type="ARBA" id="ARBA00023054"/>
    </source>
</evidence>
<evidence type="ECO:0000256" key="9">
    <source>
        <dbReference type="ARBA" id="ARBA00024807"/>
    </source>
</evidence>
<feature type="region of interest" description="Disordered" evidence="12">
    <location>
        <begin position="136"/>
        <end position="196"/>
    </location>
</feature>
<dbReference type="PANTHER" id="PTHR31961:SF3">
    <property type="entry name" value="SENSITIVE TO HIGH EXPRESSION PROTEIN 9, MITOCHONDRIAL"/>
    <property type="match status" value="1"/>
</dbReference>
<evidence type="ECO:0000256" key="7">
    <source>
        <dbReference type="ARBA" id="ARBA00023128"/>
    </source>
</evidence>
<feature type="compositionally biased region" description="Pro residues" evidence="12">
    <location>
        <begin position="178"/>
        <end position="192"/>
    </location>
</feature>
<dbReference type="GO" id="GO:0007007">
    <property type="term" value="P:inner mitochondrial membrane organization"/>
    <property type="evidence" value="ECO:0007669"/>
    <property type="project" value="TreeGrafter"/>
</dbReference>
<comment type="similarity">
    <text evidence="1 10">Belongs to the SHE9 family.</text>
</comment>
<feature type="transmembrane region" description="Helical" evidence="10">
    <location>
        <begin position="611"/>
        <end position="633"/>
    </location>
</feature>
<feature type="transmembrane region" description="Helical" evidence="10">
    <location>
        <begin position="424"/>
        <end position="444"/>
    </location>
</feature>
<keyword evidence="5 10" id="KW-1133">Transmembrane helix</keyword>
<comment type="subunit">
    <text evidence="10">Homooligomer.</text>
</comment>
<dbReference type="GO" id="GO:0005743">
    <property type="term" value="C:mitochondrial inner membrane"/>
    <property type="evidence" value="ECO:0007669"/>
    <property type="project" value="UniProtKB-SubCell"/>
</dbReference>
<evidence type="ECO:0000256" key="4">
    <source>
        <dbReference type="ARBA" id="ARBA00022946"/>
    </source>
</evidence>
<dbReference type="InterPro" id="IPR008839">
    <property type="entry name" value="MDM33_fungi"/>
</dbReference>
<evidence type="ECO:0000313" key="13">
    <source>
        <dbReference type="EMBL" id="KAF5845207.1"/>
    </source>
</evidence>
<keyword evidence="3 10" id="KW-0999">Mitochondrion inner membrane</keyword>
<feature type="coiled-coil region" evidence="11">
    <location>
        <begin position="375"/>
        <end position="406"/>
    </location>
</feature>
<comment type="subcellular location">
    <subcellularLocation>
        <location evidence="10">Mitochondrion inner membrane</location>
        <topology evidence="10">Multi-pass membrane protein</topology>
    </subcellularLocation>
</comment>
<evidence type="ECO:0000256" key="2">
    <source>
        <dbReference type="ARBA" id="ARBA00022692"/>
    </source>
</evidence>
<accession>A0A8H6DRD2</accession>
<reference evidence="13" key="1">
    <citation type="submission" date="2019-11" db="EMBL/GenBank/DDBJ databases">
        <title>Bipolaris sorokiniana Genome sequencing.</title>
        <authorList>
            <person name="Wang H."/>
        </authorList>
    </citation>
    <scope>NUCLEOTIDE SEQUENCE</scope>
</reference>
<dbReference type="Proteomes" id="UP000624244">
    <property type="component" value="Unassembled WGS sequence"/>
</dbReference>
<keyword evidence="6 11" id="KW-0175">Coiled coil</keyword>
<comment type="caution">
    <text evidence="13">The sequence shown here is derived from an EMBL/GenBank/DDBJ whole genome shotgun (WGS) entry which is preliminary data.</text>
</comment>
<evidence type="ECO:0000256" key="11">
    <source>
        <dbReference type="SAM" id="Coils"/>
    </source>
</evidence>
<evidence type="ECO:0000256" key="1">
    <source>
        <dbReference type="ARBA" id="ARBA00007472"/>
    </source>
</evidence>
<feature type="compositionally biased region" description="Low complexity" evidence="12">
    <location>
        <begin position="167"/>
        <end position="177"/>
    </location>
</feature>
<evidence type="ECO:0000256" key="12">
    <source>
        <dbReference type="SAM" id="MobiDB-lite"/>
    </source>
</evidence>
<evidence type="ECO:0000256" key="10">
    <source>
        <dbReference type="RuleBase" id="RU364128"/>
    </source>
</evidence>
<protein>
    <recommendedName>
        <fullName evidence="10">Sensitive to high expression protein 9, mitochondrial</fullName>
    </recommendedName>
</protein>
<dbReference type="Pfam" id="PF05546">
    <property type="entry name" value="She9_MDM33"/>
    <property type="match status" value="1"/>
</dbReference>
<keyword evidence="7 10" id="KW-0496">Mitochondrion</keyword>